<dbReference type="SUPFAM" id="SSF46785">
    <property type="entry name" value="Winged helix' DNA-binding domain"/>
    <property type="match status" value="1"/>
</dbReference>
<gene>
    <name evidence="2" type="ORF">NDI54_11635</name>
</gene>
<dbReference type="AlphaFoldDB" id="A0AAE4F060"/>
<sequence>MSNSKSNPVATPPTDETPDESSTERALLRTHLARSLGEEWGDTKVLSHEAAARVFTDKRHEILQALDSEPVASKRKLAERLGRDPGAVQRDLDRLIEADLVDIEQDGRSKRPVLAHDTILIEPLVAPDSVGPETSYSVENEP</sequence>
<accession>A0AAE4F060</accession>
<feature type="region of interest" description="Disordered" evidence="1">
    <location>
        <begin position="1"/>
        <end position="25"/>
    </location>
</feature>
<reference evidence="2 3" key="1">
    <citation type="submission" date="2022-06" db="EMBL/GenBank/DDBJ databases">
        <title>Haloarcula sp. a new haloarchaeum isolate from saline soil.</title>
        <authorList>
            <person name="Strakova D."/>
            <person name="Galisteo C."/>
            <person name="Sanchez-Porro C."/>
            <person name="Ventosa A."/>
        </authorList>
    </citation>
    <scope>NUCLEOTIDE SEQUENCE [LARGE SCALE GENOMIC DNA]</scope>
    <source>
        <strain evidence="2 3">S1AR25-5A</strain>
    </source>
</reference>
<dbReference type="Pfam" id="PF25212">
    <property type="entry name" value="HVO_A0114"/>
    <property type="match status" value="1"/>
</dbReference>
<protein>
    <submittedName>
        <fullName evidence="2">Winged helix-turn-helix transcriptional regulator</fullName>
    </submittedName>
</protein>
<dbReference type="Proteomes" id="UP001253439">
    <property type="component" value="Unassembled WGS sequence"/>
</dbReference>
<dbReference type="Gene3D" id="1.10.10.10">
    <property type="entry name" value="Winged helix-like DNA-binding domain superfamily/Winged helix DNA-binding domain"/>
    <property type="match status" value="1"/>
</dbReference>
<evidence type="ECO:0000313" key="3">
    <source>
        <dbReference type="Proteomes" id="UP001253439"/>
    </source>
</evidence>
<name>A0AAE4F060_9EURY</name>
<dbReference type="RefSeq" id="WP_310896626.1">
    <property type="nucleotide sequence ID" value="NZ_JAMQOM010000004.1"/>
</dbReference>
<organism evidence="2 3">
    <name type="scientific">Haloarcula terrestris</name>
    <dbReference type="NCBI Taxonomy" id="2950533"/>
    <lineage>
        <taxon>Archaea</taxon>
        <taxon>Methanobacteriati</taxon>
        <taxon>Methanobacteriota</taxon>
        <taxon>Stenosarchaea group</taxon>
        <taxon>Halobacteria</taxon>
        <taxon>Halobacteriales</taxon>
        <taxon>Haloarculaceae</taxon>
        <taxon>Haloarcula</taxon>
    </lineage>
</organism>
<comment type="caution">
    <text evidence="2">The sequence shown here is derived from an EMBL/GenBank/DDBJ whole genome shotgun (WGS) entry which is preliminary data.</text>
</comment>
<dbReference type="InterPro" id="IPR036388">
    <property type="entry name" value="WH-like_DNA-bd_sf"/>
</dbReference>
<dbReference type="EMBL" id="JAMQOM010000004">
    <property type="protein sequence ID" value="MDS0221998.1"/>
    <property type="molecule type" value="Genomic_DNA"/>
</dbReference>
<evidence type="ECO:0000313" key="2">
    <source>
        <dbReference type="EMBL" id="MDS0221998.1"/>
    </source>
</evidence>
<keyword evidence="3" id="KW-1185">Reference proteome</keyword>
<proteinExistence type="predicted"/>
<evidence type="ECO:0000256" key="1">
    <source>
        <dbReference type="SAM" id="MobiDB-lite"/>
    </source>
</evidence>
<dbReference type="InterPro" id="IPR036390">
    <property type="entry name" value="WH_DNA-bd_sf"/>
</dbReference>